<organism evidence="1 2">
    <name type="scientific">Sphaeroforma arctica JP610</name>
    <dbReference type="NCBI Taxonomy" id="667725"/>
    <lineage>
        <taxon>Eukaryota</taxon>
        <taxon>Ichthyosporea</taxon>
        <taxon>Ichthyophonida</taxon>
        <taxon>Sphaeroforma</taxon>
    </lineage>
</organism>
<evidence type="ECO:0000313" key="1">
    <source>
        <dbReference type="EMBL" id="KNC79898.1"/>
    </source>
</evidence>
<sequence>MEVPDTHECIEQILDHTKILYTRCFKDAEPDFEHFFYQVHSLLKIAIKLFATLKRTHEGSGGAVHASTRAMLSYVQYMRNHQDDFTGLPEAARLCRKGIQELLNHTEKTYFPVVDCVLPCNMANNCKPETGVACRVTESKRKAKWEGNSKATNIANKDTANTVSFDHTQDSKRTKVAAGEAKYTPRTGVDTINIDD</sequence>
<gene>
    <name evidence="1" type="ORF">SARC_07718</name>
</gene>
<dbReference type="RefSeq" id="XP_014153800.1">
    <property type="nucleotide sequence ID" value="XM_014298325.1"/>
</dbReference>
<evidence type="ECO:0000313" key="2">
    <source>
        <dbReference type="Proteomes" id="UP000054560"/>
    </source>
</evidence>
<name>A0A0L0FVC4_9EUKA</name>
<keyword evidence="2" id="KW-1185">Reference proteome</keyword>
<protein>
    <submittedName>
        <fullName evidence="1">Uncharacterized protein</fullName>
    </submittedName>
</protein>
<dbReference type="Proteomes" id="UP000054560">
    <property type="component" value="Unassembled WGS sequence"/>
</dbReference>
<proteinExistence type="predicted"/>
<dbReference type="GeneID" id="25908222"/>
<accession>A0A0L0FVC4</accession>
<dbReference type="AlphaFoldDB" id="A0A0L0FVC4"/>
<reference evidence="1 2" key="1">
    <citation type="submission" date="2011-02" db="EMBL/GenBank/DDBJ databases">
        <title>The Genome Sequence of Sphaeroforma arctica JP610.</title>
        <authorList>
            <consortium name="The Broad Institute Genome Sequencing Platform"/>
            <person name="Russ C."/>
            <person name="Cuomo C."/>
            <person name="Young S.K."/>
            <person name="Zeng Q."/>
            <person name="Gargeya S."/>
            <person name="Alvarado L."/>
            <person name="Berlin A."/>
            <person name="Chapman S.B."/>
            <person name="Chen Z."/>
            <person name="Freedman E."/>
            <person name="Gellesch M."/>
            <person name="Goldberg J."/>
            <person name="Griggs A."/>
            <person name="Gujja S."/>
            <person name="Heilman E."/>
            <person name="Heiman D."/>
            <person name="Howarth C."/>
            <person name="Mehta T."/>
            <person name="Neiman D."/>
            <person name="Pearson M."/>
            <person name="Roberts A."/>
            <person name="Saif S."/>
            <person name="Shea T."/>
            <person name="Shenoy N."/>
            <person name="Sisk P."/>
            <person name="Stolte C."/>
            <person name="Sykes S."/>
            <person name="White J."/>
            <person name="Yandava C."/>
            <person name="Burger G."/>
            <person name="Gray M.W."/>
            <person name="Holland P.W.H."/>
            <person name="King N."/>
            <person name="Lang F.B.F."/>
            <person name="Roger A.J."/>
            <person name="Ruiz-Trillo I."/>
            <person name="Haas B."/>
            <person name="Nusbaum C."/>
            <person name="Birren B."/>
        </authorList>
    </citation>
    <scope>NUCLEOTIDE SEQUENCE [LARGE SCALE GENOMIC DNA]</scope>
    <source>
        <strain evidence="1 2">JP610</strain>
    </source>
</reference>
<dbReference type="EMBL" id="KQ242227">
    <property type="protein sequence ID" value="KNC79898.1"/>
    <property type="molecule type" value="Genomic_DNA"/>
</dbReference>